<dbReference type="PROSITE" id="PS50943">
    <property type="entry name" value="HTH_CROC1"/>
    <property type="match status" value="1"/>
</dbReference>
<keyword evidence="2" id="KW-0472">Membrane</keyword>
<evidence type="ECO:0000313" key="5">
    <source>
        <dbReference type="Proteomes" id="UP000824044"/>
    </source>
</evidence>
<evidence type="ECO:0000313" key="4">
    <source>
        <dbReference type="EMBL" id="HIZ24240.1"/>
    </source>
</evidence>
<reference evidence="4" key="1">
    <citation type="journal article" date="2021" name="PeerJ">
        <title>Extensive microbial diversity within the chicken gut microbiome revealed by metagenomics and culture.</title>
        <authorList>
            <person name="Gilroy R."/>
            <person name="Ravi A."/>
            <person name="Getino M."/>
            <person name="Pursley I."/>
            <person name="Horton D.L."/>
            <person name="Alikhan N.F."/>
            <person name="Baker D."/>
            <person name="Gharbi K."/>
            <person name="Hall N."/>
            <person name="Watson M."/>
            <person name="Adriaenssens E.M."/>
            <person name="Foster-Nyarko E."/>
            <person name="Jarju S."/>
            <person name="Secka A."/>
            <person name="Antonio M."/>
            <person name="Oren A."/>
            <person name="Chaudhuri R.R."/>
            <person name="La Ragione R."/>
            <person name="Hildebrand F."/>
            <person name="Pallen M.J."/>
        </authorList>
    </citation>
    <scope>NUCLEOTIDE SEQUENCE</scope>
    <source>
        <strain evidence="4">CHK33-5263</strain>
    </source>
</reference>
<feature type="transmembrane region" description="Helical" evidence="2">
    <location>
        <begin position="97"/>
        <end position="120"/>
    </location>
</feature>
<dbReference type="InterPro" id="IPR010982">
    <property type="entry name" value="Lambda_DNA-bd_dom_sf"/>
</dbReference>
<comment type="caution">
    <text evidence="4">The sequence shown here is derived from an EMBL/GenBank/DDBJ whole genome shotgun (WGS) entry which is preliminary data.</text>
</comment>
<keyword evidence="2" id="KW-0812">Transmembrane</keyword>
<sequence length="202" mass="22398">MDQIASGKFIRELRKERGMTQQALADRLSISEKTVSKWETGKGLPEVGLMLPLCDALQITVNELLSGKRLDGATFRQQAEENVTRLLQARQEAKKKLAVCIALCAVSLLAGVALVLAAGLADMQTWTRILLLCVALLVVGGQIAIICVIDREAGSFECPHCKTRFVSTMKQFVLAPHTFTRRRLQCPHCGRTSYCRRRLDKS</sequence>
<proteinExistence type="predicted"/>
<reference evidence="4" key="2">
    <citation type="submission" date="2021-04" db="EMBL/GenBank/DDBJ databases">
        <authorList>
            <person name="Gilroy R."/>
        </authorList>
    </citation>
    <scope>NUCLEOTIDE SEQUENCE</scope>
    <source>
        <strain evidence="4">CHK33-5263</strain>
    </source>
</reference>
<name>A0A9D2IVE3_9FIRM</name>
<dbReference type="Pfam" id="PF01381">
    <property type="entry name" value="HTH_3"/>
    <property type="match status" value="1"/>
</dbReference>
<dbReference type="PANTHER" id="PTHR46558">
    <property type="entry name" value="TRACRIPTIONAL REGULATORY PROTEIN-RELATED-RELATED"/>
    <property type="match status" value="1"/>
</dbReference>
<feature type="transmembrane region" description="Helical" evidence="2">
    <location>
        <begin position="126"/>
        <end position="149"/>
    </location>
</feature>
<dbReference type="GO" id="GO:0003677">
    <property type="term" value="F:DNA binding"/>
    <property type="evidence" value="ECO:0007669"/>
    <property type="project" value="UniProtKB-KW"/>
</dbReference>
<evidence type="ECO:0000256" key="1">
    <source>
        <dbReference type="ARBA" id="ARBA00023125"/>
    </source>
</evidence>
<evidence type="ECO:0000259" key="3">
    <source>
        <dbReference type="PROSITE" id="PS50943"/>
    </source>
</evidence>
<dbReference type="Proteomes" id="UP000824044">
    <property type="component" value="Unassembled WGS sequence"/>
</dbReference>
<feature type="domain" description="HTH cro/C1-type" evidence="3">
    <location>
        <begin position="10"/>
        <end position="64"/>
    </location>
</feature>
<dbReference type="Gene3D" id="1.10.260.40">
    <property type="entry name" value="lambda repressor-like DNA-binding domains"/>
    <property type="match status" value="1"/>
</dbReference>
<keyword evidence="2" id="KW-1133">Transmembrane helix</keyword>
<dbReference type="EMBL" id="DXBS01000043">
    <property type="protein sequence ID" value="HIZ24240.1"/>
    <property type="molecule type" value="Genomic_DNA"/>
</dbReference>
<keyword evidence="1" id="KW-0238">DNA-binding</keyword>
<dbReference type="PANTHER" id="PTHR46558:SF4">
    <property type="entry name" value="DNA-BIDING PHAGE PROTEIN"/>
    <property type="match status" value="1"/>
</dbReference>
<dbReference type="InterPro" id="IPR001387">
    <property type="entry name" value="Cro/C1-type_HTH"/>
</dbReference>
<organism evidence="4 5">
    <name type="scientific">Candidatus Gallimonas intestinigallinarum</name>
    <dbReference type="NCBI Taxonomy" id="2838604"/>
    <lineage>
        <taxon>Bacteria</taxon>
        <taxon>Bacillati</taxon>
        <taxon>Bacillota</taxon>
        <taxon>Clostridia</taxon>
        <taxon>Candidatus Gallimonas</taxon>
    </lineage>
</organism>
<protein>
    <submittedName>
        <fullName evidence="4">Helix-turn-helix domain-containing protein</fullName>
    </submittedName>
</protein>
<accession>A0A9D2IVE3</accession>
<gene>
    <name evidence="4" type="ORF">H9812_02035</name>
</gene>
<dbReference type="SMART" id="SM00530">
    <property type="entry name" value="HTH_XRE"/>
    <property type="match status" value="1"/>
</dbReference>
<dbReference type="SUPFAM" id="SSF47413">
    <property type="entry name" value="lambda repressor-like DNA-binding domains"/>
    <property type="match status" value="1"/>
</dbReference>
<dbReference type="AlphaFoldDB" id="A0A9D2IVE3"/>
<dbReference type="CDD" id="cd00093">
    <property type="entry name" value="HTH_XRE"/>
    <property type="match status" value="1"/>
</dbReference>
<evidence type="ECO:0000256" key="2">
    <source>
        <dbReference type="SAM" id="Phobius"/>
    </source>
</evidence>